<feature type="chain" id="PRO_5047027439" evidence="1">
    <location>
        <begin position="17"/>
        <end position="281"/>
    </location>
</feature>
<accession>A0ABV6QPR7</accession>
<feature type="signal peptide" evidence="1">
    <location>
        <begin position="1"/>
        <end position="16"/>
    </location>
</feature>
<dbReference type="PANTHER" id="PTHR35273:SF2">
    <property type="entry name" value="ALPHA-GALACTOSIDASE"/>
    <property type="match status" value="1"/>
</dbReference>
<reference evidence="3 4" key="1">
    <citation type="submission" date="2024-09" db="EMBL/GenBank/DDBJ databases">
        <authorList>
            <person name="Sun Q."/>
            <person name="Mori K."/>
        </authorList>
    </citation>
    <scope>NUCLEOTIDE SEQUENCE [LARGE SCALE GENOMIC DNA]</scope>
    <source>
        <strain evidence="3 4">CGMCC 1.15906</strain>
    </source>
</reference>
<feature type="domain" description="Glycoside-hydrolase family GH114 TIM-barrel" evidence="2">
    <location>
        <begin position="56"/>
        <end position="268"/>
    </location>
</feature>
<comment type="caution">
    <text evidence="3">The sequence shown here is derived from an EMBL/GenBank/DDBJ whole genome shotgun (WGS) entry which is preliminary data.</text>
</comment>
<gene>
    <name evidence="3" type="ORF">ACFFGN_21330</name>
</gene>
<evidence type="ECO:0000259" key="2">
    <source>
        <dbReference type="Pfam" id="PF03537"/>
    </source>
</evidence>
<sequence>MSILSKSLLATLAAVAVVLVATHNQPDQPAEDPQATQIPATAKQKPVKLPPPQAPWDYQLAGPYPPAGGVKVVSRDRTAPAVPGRYNICYVNAFQVQPGAQSEWDSDLLLKGANGNLVMDEEWGEPLLDLRTDAQRRRIAAKVNRWIDGCAAAGYQAVEPDNYDSFSRSKGLLRPEHATAYIKTLADHTHKRGLAIAQKNTLELAGQRESLGLDFAVVEECGQHNECRQFTSHFGTAVVIVEYTDQGLENACATVGDQVSVVRRDVAVSTPGSAGYVRKTC</sequence>
<evidence type="ECO:0000256" key="1">
    <source>
        <dbReference type="SAM" id="SignalP"/>
    </source>
</evidence>
<evidence type="ECO:0000313" key="3">
    <source>
        <dbReference type="EMBL" id="MFC0626636.1"/>
    </source>
</evidence>
<dbReference type="SUPFAM" id="SSF51445">
    <property type="entry name" value="(Trans)glycosidases"/>
    <property type="match status" value="1"/>
</dbReference>
<name>A0ABV6QPR7_9ACTN</name>
<dbReference type="Pfam" id="PF03537">
    <property type="entry name" value="Glyco_hydro_114"/>
    <property type="match status" value="1"/>
</dbReference>
<dbReference type="InterPro" id="IPR017853">
    <property type="entry name" value="GH"/>
</dbReference>
<evidence type="ECO:0000313" key="4">
    <source>
        <dbReference type="Proteomes" id="UP001589890"/>
    </source>
</evidence>
<organism evidence="3 4">
    <name type="scientific">Kribbella deserti</name>
    <dbReference type="NCBI Taxonomy" id="1926257"/>
    <lineage>
        <taxon>Bacteria</taxon>
        <taxon>Bacillati</taxon>
        <taxon>Actinomycetota</taxon>
        <taxon>Actinomycetes</taxon>
        <taxon>Propionibacteriales</taxon>
        <taxon>Kribbellaceae</taxon>
        <taxon>Kribbella</taxon>
    </lineage>
</organism>
<protein>
    <submittedName>
        <fullName evidence="3">Endo alpha-1,4 polygalactosaminidase</fullName>
    </submittedName>
</protein>
<dbReference type="PANTHER" id="PTHR35273">
    <property type="entry name" value="ALPHA-1,4 POLYGALACTOSAMINIDASE, PUTATIVE (AFU_ORTHOLOGUE AFUA_3G07890)-RELATED"/>
    <property type="match status" value="1"/>
</dbReference>
<keyword evidence="1" id="KW-0732">Signal</keyword>
<proteinExistence type="predicted"/>
<dbReference type="Gene3D" id="3.20.20.70">
    <property type="entry name" value="Aldolase class I"/>
    <property type="match status" value="1"/>
</dbReference>
<dbReference type="Proteomes" id="UP001589890">
    <property type="component" value="Unassembled WGS sequence"/>
</dbReference>
<dbReference type="InterPro" id="IPR004352">
    <property type="entry name" value="GH114_TIM-barrel"/>
</dbReference>
<dbReference type="EMBL" id="JBHLTC010000028">
    <property type="protein sequence ID" value="MFC0626636.1"/>
    <property type="molecule type" value="Genomic_DNA"/>
</dbReference>
<keyword evidence="4" id="KW-1185">Reference proteome</keyword>
<dbReference type="InterPro" id="IPR013785">
    <property type="entry name" value="Aldolase_TIM"/>
</dbReference>
<dbReference type="RefSeq" id="WP_380050488.1">
    <property type="nucleotide sequence ID" value="NZ_JBHLTC010000028.1"/>
</dbReference>